<evidence type="ECO:0000256" key="1">
    <source>
        <dbReference type="ARBA" id="ARBA00010088"/>
    </source>
</evidence>
<dbReference type="InterPro" id="IPR029058">
    <property type="entry name" value="AB_hydrolase_fold"/>
</dbReference>
<comment type="similarity">
    <text evidence="1">Belongs to the peptidase S33 family.</text>
</comment>
<dbReference type="GO" id="GO:0097176">
    <property type="term" value="P:epoxide metabolic process"/>
    <property type="evidence" value="ECO:0007669"/>
    <property type="project" value="TreeGrafter"/>
</dbReference>
<evidence type="ECO:0000313" key="4">
    <source>
        <dbReference type="EMBL" id="KAF2769198.1"/>
    </source>
</evidence>
<sequence length="333" mass="36370">MASSSRGSRSPAGTVVGATHSYRMHVSQRYLDLTKRKLELARLPREPHNAHSNPNLGITKSKLEPIIDHWLEDYDWRREEASFNENLPQFRAVINGTRLHFVHRRSNAPNAIPLLFVHGFPEGFITIGSVIEMLCAPVNTPPGGDESVPAFHVVCPSIPGFGFSDPLPEEGNAIPTTAAIFDALMKSLGYGQYMVHGSGWGFKICRMLAIGHSDSCVAIHTVNPDVPPPRPSFGYGQENMMASSGMQSPALPSPVAGSPVLPGVFTHTTERPQTMSYALCDSPSGLLAYVLDLIHPQAYTPRRVTHKAALYRRPSNWAITRALGHQPRSSIGP</sequence>
<dbReference type="PANTHER" id="PTHR21661:SF71">
    <property type="entry name" value="EPOXIDE HYDROLASE N-TERMINAL DOMAIN-CONTAINING PROTEIN"/>
    <property type="match status" value="1"/>
</dbReference>
<proteinExistence type="inferred from homology"/>
<dbReference type="SUPFAM" id="SSF53474">
    <property type="entry name" value="alpha/beta-Hydrolases"/>
    <property type="match status" value="1"/>
</dbReference>
<dbReference type="Pfam" id="PF06441">
    <property type="entry name" value="EHN"/>
    <property type="match status" value="1"/>
</dbReference>
<dbReference type="Proteomes" id="UP000799436">
    <property type="component" value="Unassembled WGS sequence"/>
</dbReference>
<protein>
    <submittedName>
        <fullName evidence="4">Alpha/beta-hydrolase</fullName>
    </submittedName>
</protein>
<gene>
    <name evidence="4" type="ORF">EJ03DRAFT_99822</name>
</gene>
<dbReference type="GO" id="GO:0004301">
    <property type="term" value="F:epoxide hydrolase activity"/>
    <property type="evidence" value="ECO:0007669"/>
    <property type="project" value="TreeGrafter"/>
</dbReference>
<keyword evidence="5" id="KW-1185">Reference proteome</keyword>
<dbReference type="InterPro" id="IPR010497">
    <property type="entry name" value="Epoxide_hydro_N"/>
</dbReference>
<evidence type="ECO:0000313" key="5">
    <source>
        <dbReference type="Proteomes" id="UP000799436"/>
    </source>
</evidence>
<dbReference type="Gene3D" id="3.40.50.1820">
    <property type="entry name" value="alpha/beta hydrolase"/>
    <property type="match status" value="1"/>
</dbReference>
<accession>A0A6G1L9V0</accession>
<dbReference type="PIRSF" id="PIRSF001112">
    <property type="entry name" value="Epoxide_hydrolase"/>
    <property type="match status" value="1"/>
</dbReference>
<dbReference type="AlphaFoldDB" id="A0A6G1L9V0"/>
<reference evidence="4" key="1">
    <citation type="journal article" date="2020" name="Stud. Mycol.">
        <title>101 Dothideomycetes genomes: a test case for predicting lifestyles and emergence of pathogens.</title>
        <authorList>
            <person name="Haridas S."/>
            <person name="Albert R."/>
            <person name="Binder M."/>
            <person name="Bloem J."/>
            <person name="Labutti K."/>
            <person name="Salamov A."/>
            <person name="Andreopoulos B."/>
            <person name="Baker S."/>
            <person name="Barry K."/>
            <person name="Bills G."/>
            <person name="Bluhm B."/>
            <person name="Cannon C."/>
            <person name="Castanera R."/>
            <person name="Culley D."/>
            <person name="Daum C."/>
            <person name="Ezra D."/>
            <person name="Gonzalez J."/>
            <person name="Henrissat B."/>
            <person name="Kuo A."/>
            <person name="Liang C."/>
            <person name="Lipzen A."/>
            <person name="Lutzoni F."/>
            <person name="Magnuson J."/>
            <person name="Mondo S."/>
            <person name="Nolan M."/>
            <person name="Ohm R."/>
            <person name="Pangilinan J."/>
            <person name="Park H.-J."/>
            <person name="Ramirez L."/>
            <person name="Alfaro M."/>
            <person name="Sun H."/>
            <person name="Tritt A."/>
            <person name="Yoshinaga Y."/>
            <person name="Zwiers L.-H."/>
            <person name="Turgeon B."/>
            <person name="Goodwin S."/>
            <person name="Spatafora J."/>
            <person name="Crous P."/>
            <person name="Grigoriev I."/>
        </authorList>
    </citation>
    <scope>NUCLEOTIDE SEQUENCE</scope>
    <source>
        <strain evidence="4">CBS 116005</strain>
    </source>
</reference>
<dbReference type="EMBL" id="ML995836">
    <property type="protein sequence ID" value="KAF2769198.1"/>
    <property type="molecule type" value="Genomic_DNA"/>
</dbReference>
<evidence type="ECO:0000259" key="3">
    <source>
        <dbReference type="Pfam" id="PF06441"/>
    </source>
</evidence>
<dbReference type="InterPro" id="IPR016292">
    <property type="entry name" value="Epoxide_hydrolase"/>
</dbReference>
<organism evidence="4 5">
    <name type="scientific">Teratosphaeria nubilosa</name>
    <dbReference type="NCBI Taxonomy" id="161662"/>
    <lineage>
        <taxon>Eukaryota</taxon>
        <taxon>Fungi</taxon>
        <taxon>Dikarya</taxon>
        <taxon>Ascomycota</taxon>
        <taxon>Pezizomycotina</taxon>
        <taxon>Dothideomycetes</taxon>
        <taxon>Dothideomycetidae</taxon>
        <taxon>Mycosphaerellales</taxon>
        <taxon>Teratosphaeriaceae</taxon>
        <taxon>Teratosphaeria</taxon>
    </lineage>
</organism>
<dbReference type="OrthoDB" id="7130006at2759"/>
<dbReference type="PANTHER" id="PTHR21661">
    <property type="entry name" value="EPOXIDE HYDROLASE 1-RELATED"/>
    <property type="match status" value="1"/>
</dbReference>
<feature type="domain" description="Epoxide hydrolase N-terminal" evidence="3">
    <location>
        <begin position="20"/>
        <end position="125"/>
    </location>
</feature>
<name>A0A6G1L9V0_9PEZI</name>
<evidence type="ECO:0000256" key="2">
    <source>
        <dbReference type="ARBA" id="ARBA00022801"/>
    </source>
</evidence>
<keyword evidence="2 4" id="KW-0378">Hydrolase</keyword>